<sequence length="145" mass="14978">MGFAMMIPPSTGFVASGTISTMPFSLRPPASLSSSSLSSLQTPLRMSGDTTTGDGSGSGDDVSRILVCTGHLCECQDEGDNGSDILSKLNELSDSGRWRSSAPVEDTDCLGCCGTGAIVCLEMSDGTDRLVTGMDETLRELGALN</sequence>
<dbReference type="AlphaFoldDB" id="A0A7S4JBM7"/>
<reference evidence="2" key="1">
    <citation type="submission" date="2021-01" db="EMBL/GenBank/DDBJ databases">
        <authorList>
            <person name="Corre E."/>
            <person name="Pelletier E."/>
            <person name="Niang G."/>
            <person name="Scheremetjew M."/>
            <person name="Finn R."/>
            <person name="Kale V."/>
            <person name="Holt S."/>
            <person name="Cochrane G."/>
            <person name="Meng A."/>
            <person name="Brown T."/>
            <person name="Cohen L."/>
        </authorList>
    </citation>
    <scope>NUCLEOTIDE SEQUENCE</scope>
    <source>
        <strain evidence="2">Isolate 1302-5</strain>
    </source>
</reference>
<dbReference type="EMBL" id="HBKQ01036813">
    <property type="protein sequence ID" value="CAE2258370.1"/>
    <property type="molecule type" value="Transcribed_RNA"/>
</dbReference>
<name>A0A7S4JBM7_9STRA</name>
<feature type="region of interest" description="Disordered" evidence="1">
    <location>
        <begin position="32"/>
        <end position="60"/>
    </location>
</feature>
<organism evidence="2">
    <name type="scientific">Odontella aurita</name>
    <dbReference type="NCBI Taxonomy" id="265563"/>
    <lineage>
        <taxon>Eukaryota</taxon>
        <taxon>Sar</taxon>
        <taxon>Stramenopiles</taxon>
        <taxon>Ochrophyta</taxon>
        <taxon>Bacillariophyta</taxon>
        <taxon>Mediophyceae</taxon>
        <taxon>Biddulphiophycidae</taxon>
        <taxon>Eupodiscales</taxon>
        <taxon>Odontellaceae</taxon>
        <taxon>Odontella</taxon>
    </lineage>
</organism>
<evidence type="ECO:0000313" key="2">
    <source>
        <dbReference type="EMBL" id="CAE2258370.1"/>
    </source>
</evidence>
<evidence type="ECO:0000256" key="1">
    <source>
        <dbReference type="SAM" id="MobiDB-lite"/>
    </source>
</evidence>
<protein>
    <submittedName>
        <fullName evidence="2">Uncharacterized protein</fullName>
    </submittedName>
</protein>
<gene>
    <name evidence="2" type="ORF">OAUR00152_LOCUS25383</name>
</gene>
<proteinExistence type="predicted"/>
<accession>A0A7S4JBM7</accession>